<keyword evidence="3" id="KW-1185">Reference proteome</keyword>
<proteinExistence type="predicted"/>
<evidence type="ECO:0000313" key="4">
    <source>
        <dbReference type="Proteomes" id="UP001207528"/>
    </source>
</evidence>
<dbReference type="AlphaFoldDB" id="A0AAW5ST58"/>
<evidence type="ECO:0000313" key="1">
    <source>
        <dbReference type="EMBL" id="GAT10593.1"/>
    </source>
</evidence>
<dbReference type="Proteomes" id="UP000069773">
    <property type="component" value="Unassembled WGS sequence"/>
</dbReference>
<name>A0AAW5ST58_MYCNV</name>
<dbReference type="EMBL" id="JACKTI010000071">
    <property type="protein sequence ID" value="MCV7026721.1"/>
    <property type="molecule type" value="Genomic_DNA"/>
</dbReference>
<dbReference type="Proteomes" id="UP001207528">
    <property type="component" value="Unassembled WGS sequence"/>
</dbReference>
<reference evidence="2" key="3">
    <citation type="journal article" date="2022" name="BMC Genomics">
        <title>Comparative genome analysis of mycobacteria focusing on tRNA and non-coding RNA.</title>
        <authorList>
            <person name="Behra P.R.K."/>
            <person name="Pettersson B.M.F."/>
            <person name="Ramesh M."/>
            <person name="Das S."/>
            <person name="Dasgupta S."/>
            <person name="Kirsebom L.A."/>
        </authorList>
    </citation>
    <scope>NUCLEOTIDE SEQUENCE</scope>
    <source>
        <strain evidence="2">DSM 44203</strain>
    </source>
</reference>
<dbReference type="EMBL" id="BCTA01000047">
    <property type="protein sequence ID" value="GAT10593.1"/>
    <property type="molecule type" value="Genomic_DNA"/>
</dbReference>
<evidence type="ECO:0000313" key="3">
    <source>
        <dbReference type="Proteomes" id="UP000069773"/>
    </source>
</evidence>
<accession>A0AAW5ST58</accession>
<organism evidence="2 4">
    <name type="scientific">Mycolicibacterium novocastrense</name>
    <name type="common">Mycobacterium novocastrense</name>
    <dbReference type="NCBI Taxonomy" id="59813"/>
    <lineage>
        <taxon>Bacteria</taxon>
        <taxon>Bacillati</taxon>
        <taxon>Actinomycetota</taxon>
        <taxon>Actinomycetes</taxon>
        <taxon>Mycobacteriales</taxon>
        <taxon>Mycobacteriaceae</taxon>
        <taxon>Mycolicibacterium</taxon>
    </lineage>
</organism>
<reference evidence="1 3" key="1">
    <citation type="journal article" date="2016" name="Genome Announc.">
        <title>Draft Genome Sequences of Five Rapidly Growing Mycobacterium Species, M. thermoresistibile, M. fortuitum subsp. acetamidolyticum, M. canariasense, M. brisbanense, and M. novocastrense.</title>
        <authorList>
            <person name="Katahira K."/>
            <person name="Ogura Y."/>
            <person name="Gotoh Y."/>
            <person name="Hayashi T."/>
        </authorList>
    </citation>
    <scope>NUCLEOTIDE SEQUENCE [LARGE SCALE GENOMIC DNA]</scope>
    <source>
        <strain evidence="1 3">JCM18114</strain>
    </source>
</reference>
<dbReference type="RefSeq" id="WP_067392254.1">
    <property type="nucleotide sequence ID" value="NZ_BCTA01000047.1"/>
</dbReference>
<gene>
    <name evidence="2" type="ORF">H7I77_25810</name>
    <name evidence="1" type="ORF">RMCN_3726</name>
</gene>
<sequence>MLRDIRELSDSPEEYAEELRRRWGGLLSYRYIGRSYAQMDLVEEDNTVTVRRDMRDAAGGLLFAVLGISAPESGHMSDLEAVPNPVIHSCQILDPGRDVTCFEVVSEELRVGRQMGYSRAKIVDADNPARVLALIEGQGVSIGVPPEGLERMEANPLEIVDSPDLPPLWQVFGGHRRPDGRWGLPELSVEVASPDAALHVGPQFVILETAAIDAAAAAVGTDRLHGVSCHVMFMARGKAGPFRLDTEPVRGADGTIAVRVLMHDEGVDDRVTTAASYVFRVA</sequence>
<evidence type="ECO:0000313" key="2">
    <source>
        <dbReference type="EMBL" id="MCV7026721.1"/>
    </source>
</evidence>
<reference evidence="2" key="2">
    <citation type="submission" date="2020-07" db="EMBL/GenBank/DDBJ databases">
        <authorList>
            <person name="Pettersson B.M.F."/>
            <person name="Behra P.R.K."/>
            <person name="Ramesh M."/>
            <person name="Das S."/>
            <person name="Dasgupta S."/>
            <person name="Kirsebom L.A."/>
        </authorList>
    </citation>
    <scope>NUCLEOTIDE SEQUENCE</scope>
    <source>
        <strain evidence="2">DSM 44203</strain>
    </source>
</reference>
<protein>
    <submittedName>
        <fullName evidence="2">Uncharacterized protein</fullName>
    </submittedName>
</protein>
<comment type="caution">
    <text evidence="2">The sequence shown here is derived from an EMBL/GenBank/DDBJ whole genome shotgun (WGS) entry which is preliminary data.</text>
</comment>